<gene>
    <name evidence="1" type="ORF">OWV82_015707</name>
</gene>
<keyword evidence="2" id="KW-1185">Reference proteome</keyword>
<proteinExistence type="predicted"/>
<dbReference type="Proteomes" id="UP001164539">
    <property type="component" value="Chromosome 8"/>
</dbReference>
<accession>A0ACC1XQ86</accession>
<evidence type="ECO:0000313" key="2">
    <source>
        <dbReference type="Proteomes" id="UP001164539"/>
    </source>
</evidence>
<name>A0ACC1XQ86_MELAZ</name>
<sequence length="226" mass="24350">MELIMMPRWAVKAILLTVLVSIPLRCASATNHSVGGPTGWDLSSNVQAWSATNTFHVGDTLVFTYTPAHSVLEVNQLEYTTCGTINPISVHSSGDTVLHLTQPGTRYFICGREGHCAMGLKFRVDVLPQLAANETRRGGGGGGGRRPPRPPRHSPPPPTIPDSSPPPSTPDFPEPTPEAPPPPPSPEPCGNSAVGGMIRFHFLDSWWVPLLTILLVFAITSRLLRI</sequence>
<comment type="caution">
    <text evidence="1">The sequence shown here is derived from an EMBL/GenBank/DDBJ whole genome shotgun (WGS) entry which is preliminary data.</text>
</comment>
<evidence type="ECO:0000313" key="1">
    <source>
        <dbReference type="EMBL" id="KAJ4713649.1"/>
    </source>
</evidence>
<reference evidence="1 2" key="1">
    <citation type="journal article" date="2023" name="Science">
        <title>Complex scaffold remodeling in plant triterpene biosynthesis.</title>
        <authorList>
            <person name="De La Pena R."/>
            <person name="Hodgson H."/>
            <person name="Liu J.C."/>
            <person name="Stephenson M.J."/>
            <person name="Martin A.C."/>
            <person name="Owen C."/>
            <person name="Harkess A."/>
            <person name="Leebens-Mack J."/>
            <person name="Jimenez L.E."/>
            <person name="Osbourn A."/>
            <person name="Sattely E.S."/>
        </authorList>
    </citation>
    <scope>NUCLEOTIDE SEQUENCE [LARGE SCALE GENOMIC DNA]</scope>
    <source>
        <strain evidence="2">cv. JPN11</strain>
        <tissue evidence="1">Leaf</tissue>
    </source>
</reference>
<protein>
    <submittedName>
        <fullName evidence="1">Blue copper protein</fullName>
    </submittedName>
</protein>
<dbReference type="EMBL" id="CM051401">
    <property type="protein sequence ID" value="KAJ4713649.1"/>
    <property type="molecule type" value="Genomic_DNA"/>
</dbReference>
<organism evidence="1 2">
    <name type="scientific">Melia azedarach</name>
    <name type="common">Chinaberry tree</name>
    <dbReference type="NCBI Taxonomy" id="155640"/>
    <lineage>
        <taxon>Eukaryota</taxon>
        <taxon>Viridiplantae</taxon>
        <taxon>Streptophyta</taxon>
        <taxon>Embryophyta</taxon>
        <taxon>Tracheophyta</taxon>
        <taxon>Spermatophyta</taxon>
        <taxon>Magnoliopsida</taxon>
        <taxon>eudicotyledons</taxon>
        <taxon>Gunneridae</taxon>
        <taxon>Pentapetalae</taxon>
        <taxon>rosids</taxon>
        <taxon>malvids</taxon>
        <taxon>Sapindales</taxon>
        <taxon>Meliaceae</taxon>
        <taxon>Melia</taxon>
    </lineage>
</organism>